<feature type="domain" description="Allantoicase" evidence="8">
    <location>
        <begin position="203"/>
        <end position="342"/>
    </location>
</feature>
<dbReference type="OMA" id="MDDGWET"/>
<evidence type="ECO:0000313" key="12">
    <source>
        <dbReference type="Proteomes" id="UP000256601"/>
    </source>
</evidence>
<keyword evidence="4" id="KW-0659">Purine metabolism</keyword>
<evidence type="ECO:0000256" key="2">
    <source>
        <dbReference type="ARBA" id="ARBA00009242"/>
    </source>
</evidence>
<sequence>MSKQVSESDFNRQIVSNYTDVAGEKLGGKVLSFSDEWFAEAANLIKPYAPIREAGKFVDSGAWYDGWETRRHNTEPADWVVCRFGVAAAHIVGTEIDTAYFNGNHAPEISVECTSITSGLNEADEAAALKSASWDTVISKHECGPSQKQFFVLDKPTSKTYTHARLNMYPDGGIARFRLYGSVVPDFSQSKDVEIDLASVLNGGQAVARSDQHFGSADNLLLPGKGENMGSGWETKRSREPGHVDWVVIRLGAPGTINKIVLDTAWFKGNFPQKMTVSAVNLKPGESIAADDDRWVEVLAPVQGAPHVEKEYPVDNKHVFSHVKLTIIPDGGVSRIRVFGNRAE</sequence>
<dbReference type="EC" id="3.5.3.4" evidence="3"/>
<dbReference type="eggNOG" id="KOG4145">
    <property type="taxonomic scope" value="Eukaryota"/>
</dbReference>
<dbReference type="NCBIfam" id="TIGR02961">
    <property type="entry name" value="allantoicase"/>
    <property type="match status" value="1"/>
</dbReference>
<dbReference type="FunFam" id="2.60.120.260:FF:000078">
    <property type="entry name" value="DAL2p Allantoicase"/>
    <property type="match status" value="1"/>
</dbReference>
<dbReference type="GO" id="GO:0006144">
    <property type="term" value="P:purine nucleobase metabolic process"/>
    <property type="evidence" value="ECO:0007669"/>
    <property type="project" value="UniProtKB-KW"/>
</dbReference>
<dbReference type="FunFam" id="2.60.120.260:FF:000059">
    <property type="entry name" value="Probable allantoicase"/>
    <property type="match status" value="1"/>
</dbReference>
<evidence type="ECO:0000313" key="10">
    <source>
        <dbReference type="EMBL" id="RDW24623.1"/>
    </source>
</evidence>
<feature type="domain" description="Allantoicase" evidence="8">
    <location>
        <begin position="27"/>
        <end position="183"/>
    </location>
</feature>
<name>A0A1D8NF40_YARLL</name>
<accession>A0A1D8NF40</accession>
<evidence type="ECO:0000256" key="3">
    <source>
        <dbReference type="ARBA" id="ARBA00012170"/>
    </source>
</evidence>
<proteinExistence type="inferred from homology"/>
<evidence type="ECO:0000256" key="4">
    <source>
        <dbReference type="ARBA" id="ARBA00022631"/>
    </source>
</evidence>
<comment type="catalytic activity">
    <reaction evidence="1">
        <text>allantoate + H2O = (S)-ureidoglycolate + urea</text>
        <dbReference type="Rhea" id="RHEA:11016"/>
        <dbReference type="ChEBI" id="CHEBI:15377"/>
        <dbReference type="ChEBI" id="CHEBI:16199"/>
        <dbReference type="ChEBI" id="CHEBI:17536"/>
        <dbReference type="ChEBI" id="CHEBI:57296"/>
        <dbReference type="EC" id="3.5.3.4"/>
    </reaction>
</comment>
<gene>
    <name evidence="10" type="ORF">B0I71DRAFT_121365</name>
    <name evidence="9" type="ORF">YALI1_D22906g</name>
</gene>
<comment type="pathway">
    <text evidence="7">Nitrogen metabolism; (S)-allantoin degradation; (S)-ureidoglycolate from allantoate (aminidohydrolase route): step 1/1.</text>
</comment>
<dbReference type="PIRSF" id="PIRSF016516">
    <property type="entry name" value="Allantoicase"/>
    <property type="match status" value="1"/>
</dbReference>
<dbReference type="GeneID" id="2911112"/>
<dbReference type="Proteomes" id="UP000182444">
    <property type="component" value="Chromosome 1D"/>
</dbReference>
<dbReference type="InterPro" id="IPR008979">
    <property type="entry name" value="Galactose-bd-like_sf"/>
</dbReference>
<dbReference type="Gene3D" id="2.60.120.260">
    <property type="entry name" value="Galactose-binding domain-like"/>
    <property type="match status" value="2"/>
</dbReference>
<evidence type="ECO:0000313" key="9">
    <source>
        <dbReference type="EMBL" id="AOW04252.1"/>
    </source>
</evidence>
<dbReference type="AlphaFoldDB" id="A0A1D8NF40"/>
<dbReference type="EMBL" id="KZ859026">
    <property type="protein sequence ID" value="RDW24623.1"/>
    <property type="molecule type" value="Genomic_DNA"/>
</dbReference>
<dbReference type="Proteomes" id="UP000256601">
    <property type="component" value="Unassembled WGS sequence"/>
</dbReference>
<comment type="function">
    <text evidence="6">Utilization of purines as secondary nitrogen sources, when primary sources are limiting.</text>
</comment>
<dbReference type="EMBL" id="CP017556">
    <property type="protein sequence ID" value="AOW04252.1"/>
    <property type="molecule type" value="Genomic_DNA"/>
</dbReference>
<evidence type="ECO:0000259" key="8">
    <source>
        <dbReference type="Pfam" id="PF03561"/>
    </source>
</evidence>
<dbReference type="PANTHER" id="PTHR12045:SF3">
    <property type="entry name" value="INACTIVE ALLANTOICASE-RELATED"/>
    <property type="match status" value="1"/>
</dbReference>
<reference evidence="10 12" key="2">
    <citation type="submission" date="2018-07" db="EMBL/GenBank/DDBJ databases">
        <title>Draft Genome Assemblies for Five Robust Yarrowia lipolytica Strains Exhibiting High Lipid Production and Pentose Sugar Utilization and Sugar Alcohol Secretion from Undetoxified Lignocellulosic Biomass Hydrolysates.</title>
        <authorList>
            <consortium name="DOE Joint Genome Institute"/>
            <person name="Walker C."/>
            <person name="Ryu S."/>
            <person name="Na H."/>
            <person name="Zane M."/>
            <person name="LaButti K."/>
            <person name="Lipzen A."/>
            <person name="Haridas S."/>
            <person name="Barry K."/>
            <person name="Grigoriev I.V."/>
            <person name="Quarterman J."/>
            <person name="Slininger P."/>
            <person name="Dien B."/>
            <person name="Trinh C.T."/>
        </authorList>
    </citation>
    <scope>NUCLEOTIDE SEQUENCE [LARGE SCALE GENOMIC DNA]</scope>
    <source>
        <strain evidence="10 12">YB392</strain>
    </source>
</reference>
<dbReference type="GO" id="GO:0000256">
    <property type="term" value="P:allantoin catabolic process"/>
    <property type="evidence" value="ECO:0007669"/>
    <property type="project" value="EnsemblFungi"/>
</dbReference>
<dbReference type="OrthoDB" id="10266039at2759"/>
<dbReference type="RefSeq" id="XP_502981.1">
    <property type="nucleotide sequence ID" value="XM_502981.1"/>
</dbReference>
<evidence type="ECO:0000313" key="11">
    <source>
        <dbReference type="Proteomes" id="UP000182444"/>
    </source>
</evidence>
<reference evidence="9 11" key="1">
    <citation type="journal article" date="2016" name="PLoS ONE">
        <title>Sequence Assembly of Yarrowia lipolytica Strain W29/CLIB89 Shows Transposable Element Diversity.</title>
        <authorList>
            <person name="Magnan C."/>
            <person name="Yu J."/>
            <person name="Chang I."/>
            <person name="Jahn E."/>
            <person name="Kanomata Y."/>
            <person name="Wu J."/>
            <person name="Zeller M."/>
            <person name="Oakes M."/>
            <person name="Baldi P."/>
            <person name="Sandmeyer S."/>
        </authorList>
    </citation>
    <scope>NUCLEOTIDE SEQUENCE [LARGE SCALE GENOMIC DNA]</scope>
    <source>
        <strain evidence="9">CLIB89</strain>
        <strain evidence="11">CLIB89(W29)</strain>
    </source>
</reference>
<dbReference type="InterPro" id="IPR005164">
    <property type="entry name" value="Allantoicase"/>
</dbReference>
<evidence type="ECO:0000256" key="7">
    <source>
        <dbReference type="ARBA" id="ARBA00060607"/>
    </source>
</evidence>
<dbReference type="VEuPathDB" id="FungiDB:YALI1_D22906g"/>
<evidence type="ECO:0000256" key="6">
    <source>
        <dbReference type="ARBA" id="ARBA00056910"/>
    </source>
</evidence>
<evidence type="ECO:0000256" key="5">
    <source>
        <dbReference type="ARBA" id="ARBA00022801"/>
    </source>
</evidence>
<dbReference type="PANTHER" id="PTHR12045">
    <property type="entry name" value="ALLANTOICASE"/>
    <property type="match status" value="1"/>
</dbReference>
<keyword evidence="5" id="KW-0378">Hydrolase</keyword>
<comment type="similarity">
    <text evidence="2">Belongs to the allantoicase family.</text>
</comment>
<dbReference type="VEuPathDB" id="FungiDB:YALI0_D18337g"/>
<protein>
    <recommendedName>
        <fullName evidence="3">allantoicase</fullName>
        <ecNumber evidence="3">3.5.3.4</ecNumber>
    </recommendedName>
</protein>
<evidence type="ECO:0000256" key="1">
    <source>
        <dbReference type="ARBA" id="ARBA00001314"/>
    </source>
</evidence>
<dbReference type="GO" id="GO:0004037">
    <property type="term" value="F:allantoicase activity"/>
    <property type="evidence" value="ECO:0007669"/>
    <property type="project" value="UniProtKB-EC"/>
</dbReference>
<organism evidence="9 11">
    <name type="scientific">Yarrowia lipolytica</name>
    <name type="common">Candida lipolytica</name>
    <dbReference type="NCBI Taxonomy" id="4952"/>
    <lineage>
        <taxon>Eukaryota</taxon>
        <taxon>Fungi</taxon>
        <taxon>Dikarya</taxon>
        <taxon>Ascomycota</taxon>
        <taxon>Saccharomycotina</taxon>
        <taxon>Dipodascomycetes</taxon>
        <taxon>Dipodascales</taxon>
        <taxon>Dipodascales incertae sedis</taxon>
        <taxon>Yarrowia</taxon>
    </lineage>
</organism>
<dbReference type="InterPro" id="IPR015908">
    <property type="entry name" value="Allantoicase_dom"/>
</dbReference>
<dbReference type="Pfam" id="PF03561">
    <property type="entry name" value="Allantoicase"/>
    <property type="match status" value="2"/>
</dbReference>
<dbReference type="SUPFAM" id="SSF49785">
    <property type="entry name" value="Galactose-binding domain-like"/>
    <property type="match status" value="2"/>
</dbReference>
<dbReference type="HAMAP" id="MF_00813">
    <property type="entry name" value="Allantoicase"/>
    <property type="match status" value="1"/>
</dbReference>
<dbReference type="KEGG" id="yli:2911112"/>